<name>A0A1B0FIW6_GLOMM</name>
<protein>
    <submittedName>
        <fullName evidence="1">Uncharacterized protein</fullName>
    </submittedName>
</protein>
<keyword evidence="2" id="KW-1185">Reference proteome</keyword>
<accession>A0A1B0FIW6</accession>
<organism evidence="1 2">
    <name type="scientific">Glossina morsitans morsitans</name>
    <name type="common">Savannah tsetse fly</name>
    <dbReference type="NCBI Taxonomy" id="37546"/>
    <lineage>
        <taxon>Eukaryota</taxon>
        <taxon>Metazoa</taxon>
        <taxon>Ecdysozoa</taxon>
        <taxon>Arthropoda</taxon>
        <taxon>Hexapoda</taxon>
        <taxon>Insecta</taxon>
        <taxon>Pterygota</taxon>
        <taxon>Neoptera</taxon>
        <taxon>Endopterygota</taxon>
        <taxon>Diptera</taxon>
        <taxon>Brachycera</taxon>
        <taxon>Muscomorpha</taxon>
        <taxon>Hippoboscoidea</taxon>
        <taxon>Glossinidae</taxon>
        <taxon>Glossina</taxon>
    </lineage>
</organism>
<dbReference type="VEuPathDB" id="VectorBase:GMOY003794"/>
<reference evidence="1" key="1">
    <citation type="submission" date="2020-05" db="UniProtKB">
        <authorList>
            <consortium name="EnsemblMetazoa"/>
        </authorList>
    </citation>
    <scope>IDENTIFICATION</scope>
    <source>
        <strain evidence="1">Yale</strain>
    </source>
</reference>
<dbReference type="EnsemblMetazoa" id="GMOY003794-RA">
    <property type="protein sequence ID" value="GMOY003794-PA"/>
    <property type="gene ID" value="GMOY003794"/>
</dbReference>
<dbReference type="Proteomes" id="UP000092444">
    <property type="component" value="Unassembled WGS sequence"/>
</dbReference>
<dbReference type="EMBL" id="CCAG010004257">
    <property type="status" value="NOT_ANNOTATED_CDS"/>
    <property type="molecule type" value="Genomic_DNA"/>
</dbReference>
<proteinExistence type="predicted"/>
<evidence type="ECO:0000313" key="2">
    <source>
        <dbReference type="Proteomes" id="UP000092444"/>
    </source>
</evidence>
<evidence type="ECO:0000313" key="1">
    <source>
        <dbReference type="EnsemblMetazoa" id="GMOY003794-PA"/>
    </source>
</evidence>
<dbReference type="AlphaFoldDB" id="A0A1B0FIW6"/>
<sequence>MHQISYVADGIANELLKLNIVENAQPFLEVYNDCLHAAVFPWQKHNLLLRLVDHIAFRLSTGRSSLDAILQVKTLAEDAIKGTRWEHGHKKYYAAFNSSSSAHIIQRSSVIKLKKNSSTLDLLAWLTVDFRYAALAAVTSC</sequence>